<dbReference type="InterPro" id="IPR008325">
    <property type="entry name" value="EipA-like"/>
</dbReference>
<evidence type="ECO:0000313" key="1">
    <source>
        <dbReference type="EMBL" id="VAY89555.1"/>
    </source>
</evidence>
<dbReference type="AlphaFoldDB" id="A0A3P3ZRY8"/>
<dbReference type="Pfam" id="PF06577">
    <property type="entry name" value="EipA"/>
    <property type="match status" value="1"/>
</dbReference>
<gene>
    <name evidence="1" type="ORF">CARN8_7090003</name>
</gene>
<protein>
    <recommendedName>
        <fullName evidence="2">DUF1134 domain-containing protein</fullName>
    </recommendedName>
</protein>
<organism evidence="1">
    <name type="scientific">mine drainage metagenome</name>
    <dbReference type="NCBI Taxonomy" id="410659"/>
    <lineage>
        <taxon>unclassified sequences</taxon>
        <taxon>metagenomes</taxon>
        <taxon>ecological metagenomes</taxon>
    </lineage>
</organism>
<dbReference type="EMBL" id="UOYP01000678">
    <property type="protein sequence ID" value="VAY89555.1"/>
    <property type="molecule type" value="Genomic_DNA"/>
</dbReference>
<sequence>MINRFLVRLWFVLLSCCFPMLVSAAPPQGEETFDQDSIVKDATQFFGQTTEGLAKLIEKAFREKGRPNGYIKGEEVAGAIAVGLRYGDGDLIMKDGVARKVYWTGPSVGFDLGGDATKVFVLVYHLPSANAIFQRYPGVDGSLYFVGGAGINYQQRGDIILAPIRLGVGLREGASVGYMHYTPEKTWNPF</sequence>
<reference evidence="1" key="1">
    <citation type="submission" date="2018-10" db="EMBL/GenBank/DDBJ databases">
        <authorList>
            <person name="Plewniak F."/>
        </authorList>
    </citation>
    <scope>NUCLEOTIDE SEQUENCE</scope>
</reference>
<accession>A0A3P3ZRY8</accession>
<name>A0A3P3ZRY8_9ZZZZ</name>
<proteinExistence type="predicted"/>
<evidence type="ECO:0008006" key="2">
    <source>
        <dbReference type="Google" id="ProtNLM"/>
    </source>
</evidence>